<dbReference type="AlphaFoldDB" id="A0A0F9RXN3"/>
<sequence length="385" mass="42165">MTRKLHIYPPPPTGEDLRGDGGVRRVVESQVRHLEKFGWEYTGDPAEADVIACHIEIPPTYLRKFPRTPMVLHNHGLYWTEYEWDRSLLHYNASIVRAMKAVDVVTAVSDWTAGAIRRNTMRDVRVVHHGIDADDWTPGPGSRYVLWNKTRSDPVCDPQPVFDVARLMPDVKFVSTIAPDGDVVPPANLEVTGVVGFEEAKAHIAGAGVYLATTRETFGIGTLEALAAGVPVVGWAWGGQTEIIEHGVDGWLAPPGDVEGLAEGIRWALESRSVRAKAREKAEAFPATESVRKYAAIYDELADRREAQDDAPAVSVVVPAYGLEAFLPATLESVLIQTFDDWEEGSWGILGGQTVQMPSGCNSFELRLIVVTASGVVNFDNAIVT</sequence>
<dbReference type="Gene3D" id="3.90.550.10">
    <property type="entry name" value="Spore Coat Polysaccharide Biosynthesis Protein SpsA, Chain A"/>
    <property type="match status" value="1"/>
</dbReference>
<dbReference type="CDD" id="cd03801">
    <property type="entry name" value="GT4_PimA-like"/>
    <property type="match status" value="1"/>
</dbReference>
<evidence type="ECO:0000259" key="2">
    <source>
        <dbReference type="Pfam" id="PF00534"/>
    </source>
</evidence>
<feature type="domain" description="Glycosyl transferase family 1" evidence="2">
    <location>
        <begin position="188"/>
        <end position="283"/>
    </location>
</feature>
<evidence type="ECO:0000256" key="1">
    <source>
        <dbReference type="SAM" id="MobiDB-lite"/>
    </source>
</evidence>
<protein>
    <recommendedName>
        <fullName evidence="5">Glycosyl transferase family 1 domain-containing protein</fullName>
    </recommendedName>
</protein>
<dbReference type="PANTHER" id="PTHR45947:SF3">
    <property type="entry name" value="SULFOQUINOVOSYL TRANSFERASE SQD2"/>
    <property type="match status" value="1"/>
</dbReference>
<feature type="domain" description="Glycosyltransferase subfamily 4-like N-terminal" evidence="3">
    <location>
        <begin position="47"/>
        <end position="134"/>
    </location>
</feature>
<dbReference type="InterPro" id="IPR050194">
    <property type="entry name" value="Glycosyltransferase_grp1"/>
</dbReference>
<evidence type="ECO:0000259" key="3">
    <source>
        <dbReference type="Pfam" id="PF13439"/>
    </source>
</evidence>
<dbReference type="CDD" id="cd00761">
    <property type="entry name" value="Glyco_tranf_GTA_type"/>
    <property type="match status" value="1"/>
</dbReference>
<comment type="caution">
    <text evidence="4">The sequence shown here is derived from an EMBL/GenBank/DDBJ whole genome shotgun (WGS) entry which is preliminary data.</text>
</comment>
<evidence type="ECO:0008006" key="5">
    <source>
        <dbReference type="Google" id="ProtNLM"/>
    </source>
</evidence>
<dbReference type="InterPro" id="IPR029044">
    <property type="entry name" value="Nucleotide-diphossugar_trans"/>
</dbReference>
<accession>A0A0F9RXN3</accession>
<reference evidence="4" key="1">
    <citation type="journal article" date="2015" name="Nature">
        <title>Complex archaea that bridge the gap between prokaryotes and eukaryotes.</title>
        <authorList>
            <person name="Spang A."/>
            <person name="Saw J.H."/>
            <person name="Jorgensen S.L."/>
            <person name="Zaremba-Niedzwiedzka K."/>
            <person name="Martijn J."/>
            <person name="Lind A.E."/>
            <person name="van Eijk R."/>
            <person name="Schleper C."/>
            <person name="Guy L."/>
            <person name="Ettema T.J."/>
        </authorList>
    </citation>
    <scope>NUCLEOTIDE SEQUENCE</scope>
</reference>
<dbReference type="SUPFAM" id="SSF53756">
    <property type="entry name" value="UDP-Glycosyltransferase/glycogen phosphorylase"/>
    <property type="match status" value="1"/>
</dbReference>
<evidence type="ECO:0000313" key="4">
    <source>
        <dbReference type="EMBL" id="KKN29691.1"/>
    </source>
</evidence>
<dbReference type="Pfam" id="PF00534">
    <property type="entry name" value="Glycos_transf_1"/>
    <property type="match status" value="1"/>
</dbReference>
<feature type="non-terminal residue" evidence="4">
    <location>
        <position position="385"/>
    </location>
</feature>
<dbReference type="SUPFAM" id="SSF53448">
    <property type="entry name" value="Nucleotide-diphospho-sugar transferases"/>
    <property type="match status" value="1"/>
</dbReference>
<dbReference type="Pfam" id="PF13439">
    <property type="entry name" value="Glyco_transf_4"/>
    <property type="match status" value="1"/>
</dbReference>
<dbReference type="Gene3D" id="3.40.50.2000">
    <property type="entry name" value="Glycogen Phosphorylase B"/>
    <property type="match status" value="2"/>
</dbReference>
<dbReference type="GO" id="GO:0016757">
    <property type="term" value="F:glycosyltransferase activity"/>
    <property type="evidence" value="ECO:0007669"/>
    <property type="project" value="InterPro"/>
</dbReference>
<feature type="region of interest" description="Disordered" evidence="1">
    <location>
        <begin position="1"/>
        <end position="20"/>
    </location>
</feature>
<name>A0A0F9RXN3_9ZZZZ</name>
<proteinExistence type="predicted"/>
<organism evidence="4">
    <name type="scientific">marine sediment metagenome</name>
    <dbReference type="NCBI Taxonomy" id="412755"/>
    <lineage>
        <taxon>unclassified sequences</taxon>
        <taxon>metagenomes</taxon>
        <taxon>ecological metagenomes</taxon>
    </lineage>
</organism>
<dbReference type="EMBL" id="LAZR01002465">
    <property type="protein sequence ID" value="KKN29691.1"/>
    <property type="molecule type" value="Genomic_DNA"/>
</dbReference>
<dbReference type="PANTHER" id="PTHR45947">
    <property type="entry name" value="SULFOQUINOVOSYL TRANSFERASE SQD2"/>
    <property type="match status" value="1"/>
</dbReference>
<gene>
    <name evidence="4" type="ORF">LCGC14_0841380</name>
</gene>
<dbReference type="InterPro" id="IPR028098">
    <property type="entry name" value="Glyco_trans_4-like_N"/>
</dbReference>
<dbReference type="InterPro" id="IPR001296">
    <property type="entry name" value="Glyco_trans_1"/>
</dbReference>